<keyword evidence="12" id="KW-0645">Protease</keyword>
<keyword evidence="3" id="KW-0378">Hydrolase</keyword>
<sequence>MRLNKKIKVISSLLVLISLTGCSSSSNALMKYSNSDTSVVQYITTNDTDDEYANLLGEDLCVIPLKSDKGGDGNLAAEATLLVNNTDNEMLYAENVYEKLYPASITKVMTALVTLKNADLSDMVTVSYEASHITEVGASLCGLKEGDKINLKDLLNIFLISSGNDAGIAIAEHVAGSEEAFTKMMNEEAKAIGATHSNFANSHGLHDENHYTTAYDIYLIFREALQEPTFVDIIATKSYKVTYSNSNGDKVDKEFSTTNLYLKGNEVMPDGITVIGGKTGTTIKAGSCLVLYSKDKSDKEYISVILKSDSKTSLYSQMSYLLKFIYK</sequence>
<dbReference type="Pfam" id="PF00768">
    <property type="entry name" value="Peptidase_S11"/>
    <property type="match status" value="1"/>
</dbReference>
<evidence type="ECO:0000256" key="7">
    <source>
        <dbReference type="PIRSR" id="PIRSR618044-1"/>
    </source>
</evidence>
<feature type="binding site" evidence="8">
    <location>
        <position position="278"/>
    </location>
    <ligand>
        <name>substrate</name>
    </ligand>
</feature>
<evidence type="ECO:0000256" key="5">
    <source>
        <dbReference type="ARBA" id="ARBA00022984"/>
    </source>
</evidence>
<keyword evidence="12" id="KW-0121">Carboxypeptidase</keyword>
<comment type="similarity">
    <text evidence="1 9">Belongs to the peptidase S11 family.</text>
</comment>
<dbReference type="PANTHER" id="PTHR21581:SF33">
    <property type="entry name" value="D-ALANYL-D-ALANINE CARBOXYPEPTIDASE DACB"/>
    <property type="match status" value="1"/>
</dbReference>
<evidence type="ECO:0000256" key="3">
    <source>
        <dbReference type="ARBA" id="ARBA00022801"/>
    </source>
</evidence>
<dbReference type="Proteomes" id="UP000184038">
    <property type="component" value="Unassembled WGS sequence"/>
</dbReference>
<protein>
    <submittedName>
        <fullName evidence="12">D-alanyl-D-alanine carboxypeptidase</fullName>
    </submittedName>
</protein>
<dbReference type="GO" id="GO:0071555">
    <property type="term" value="P:cell wall organization"/>
    <property type="evidence" value="ECO:0007669"/>
    <property type="project" value="UniProtKB-KW"/>
</dbReference>
<dbReference type="STRING" id="1120996.SAMN02746066_01075"/>
<dbReference type="PROSITE" id="PS51257">
    <property type="entry name" value="PROKAR_LIPOPROTEIN"/>
    <property type="match status" value="1"/>
</dbReference>
<feature type="active site" description="Acyl-ester intermediate" evidence="7">
    <location>
        <position position="104"/>
    </location>
</feature>
<name>A0A1M7GSK1_9FIRM</name>
<evidence type="ECO:0000256" key="6">
    <source>
        <dbReference type="ARBA" id="ARBA00023316"/>
    </source>
</evidence>
<keyword evidence="4" id="KW-0133">Cell shape</keyword>
<dbReference type="GO" id="GO:0009252">
    <property type="term" value="P:peptidoglycan biosynthetic process"/>
    <property type="evidence" value="ECO:0007669"/>
    <property type="project" value="UniProtKB-KW"/>
</dbReference>
<feature type="chain" id="PRO_5012070870" evidence="10">
    <location>
        <begin position="29"/>
        <end position="327"/>
    </location>
</feature>
<feature type="active site" evidence="7">
    <location>
        <position position="162"/>
    </location>
</feature>
<keyword evidence="13" id="KW-1185">Reference proteome</keyword>
<dbReference type="RefSeq" id="WP_073284169.1">
    <property type="nucleotide sequence ID" value="NZ_FRCP01000007.1"/>
</dbReference>
<evidence type="ECO:0000256" key="8">
    <source>
        <dbReference type="PIRSR" id="PIRSR618044-2"/>
    </source>
</evidence>
<dbReference type="InterPro" id="IPR018044">
    <property type="entry name" value="Peptidase_S11"/>
</dbReference>
<evidence type="ECO:0000259" key="11">
    <source>
        <dbReference type="Pfam" id="PF00768"/>
    </source>
</evidence>
<reference evidence="12 13" key="1">
    <citation type="submission" date="2016-11" db="EMBL/GenBank/DDBJ databases">
        <authorList>
            <person name="Jaros S."/>
            <person name="Januszkiewicz K."/>
            <person name="Wedrychowicz H."/>
        </authorList>
    </citation>
    <scope>NUCLEOTIDE SEQUENCE [LARGE SCALE GENOMIC DNA]</scope>
    <source>
        <strain evidence="12 13">DSM 15930</strain>
    </source>
</reference>
<feature type="signal peptide" evidence="10">
    <location>
        <begin position="1"/>
        <end position="28"/>
    </location>
</feature>
<dbReference type="GO" id="GO:0008360">
    <property type="term" value="P:regulation of cell shape"/>
    <property type="evidence" value="ECO:0007669"/>
    <property type="project" value="UniProtKB-KW"/>
</dbReference>
<feature type="active site" description="Proton acceptor" evidence="7">
    <location>
        <position position="107"/>
    </location>
</feature>
<dbReference type="GO" id="GO:0009002">
    <property type="term" value="F:serine-type D-Ala-D-Ala carboxypeptidase activity"/>
    <property type="evidence" value="ECO:0007669"/>
    <property type="project" value="InterPro"/>
</dbReference>
<accession>A0A1M7GSK1</accession>
<evidence type="ECO:0000256" key="10">
    <source>
        <dbReference type="SAM" id="SignalP"/>
    </source>
</evidence>
<dbReference type="Gene3D" id="3.40.710.10">
    <property type="entry name" value="DD-peptidase/beta-lactamase superfamily"/>
    <property type="match status" value="1"/>
</dbReference>
<feature type="domain" description="Peptidase S11 D-alanyl-D-alanine carboxypeptidase A N-terminal" evidence="11">
    <location>
        <begin position="74"/>
        <end position="308"/>
    </location>
</feature>
<evidence type="ECO:0000313" key="12">
    <source>
        <dbReference type="EMBL" id="SHM18907.1"/>
    </source>
</evidence>
<keyword evidence="2 10" id="KW-0732">Signal</keyword>
<organism evidence="12 13">
    <name type="scientific">Anaerosporobacter mobilis DSM 15930</name>
    <dbReference type="NCBI Taxonomy" id="1120996"/>
    <lineage>
        <taxon>Bacteria</taxon>
        <taxon>Bacillati</taxon>
        <taxon>Bacillota</taxon>
        <taxon>Clostridia</taxon>
        <taxon>Lachnospirales</taxon>
        <taxon>Lachnospiraceae</taxon>
        <taxon>Anaerosporobacter</taxon>
    </lineage>
</organism>
<dbReference type="EMBL" id="FRCP01000007">
    <property type="protein sequence ID" value="SHM18907.1"/>
    <property type="molecule type" value="Genomic_DNA"/>
</dbReference>
<dbReference type="SUPFAM" id="SSF56601">
    <property type="entry name" value="beta-lactamase/transpeptidase-like"/>
    <property type="match status" value="1"/>
</dbReference>
<evidence type="ECO:0000256" key="9">
    <source>
        <dbReference type="RuleBase" id="RU004016"/>
    </source>
</evidence>
<dbReference type="AlphaFoldDB" id="A0A1M7GSK1"/>
<keyword evidence="5" id="KW-0573">Peptidoglycan synthesis</keyword>
<evidence type="ECO:0000256" key="4">
    <source>
        <dbReference type="ARBA" id="ARBA00022960"/>
    </source>
</evidence>
<dbReference type="PRINTS" id="PR00725">
    <property type="entry name" value="DADACBPTASE1"/>
</dbReference>
<dbReference type="InterPro" id="IPR001967">
    <property type="entry name" value="Peptidase_S11_N"/>
</dbReference>
<evidence type="ECO:0000256" key="1">
    <source>
        <dbReference type="ARBA" id="ARBA00007164"/>
    </source>
</evidence>
<gene>
    <name evidence="12" type="ORF">SAMN02746066_01075</name>
</gene>
<evidence type="ECO:0000313" key="13">
    <source>
        <dbReference type="Proteomes" id="UP000184038"/>
    </source>
</evidence>
<keyword evidence="6" id="KW-0961">Cell wall biogenesis/degradation</keyword>
<dbReference type="InterPro" id="IPR012338">
    <property type="entry name" value="Beta-lactam/transpept-like"/>
</dbReference>
<dbReference type="PANTHER" id="PTHR21581">
    <property type="entry name" value="D-ALANYL-D-ALANINE CARBOXYPEPTIDASE"/>
    <property type="match status" value="1"/>
</dbReference>
<proteinExistence type="inferred from homology"/>
<dbReference type="GO" id="GO:0006508">
    <property type="term" value="P:proteolysis"/>
    <property type="evidence" value="ECO:0007669"/>
    <property type="project" value="InterPro"/>
</dbReference>
<evidence type="ECO:0000256" key="2">
    <source>
        <dbReference type="ARBA" id="ARBA00022729"/>
    </source>
</evidence>